<evidence type="ECO:0000313" key="2">
    <source>
        <dbReference type="EMBL" id="KOF94753.1"/>
    </source>
</evidence>
<dbReference type="AlphaFoldDB" id="A0A0L8HZR2"/>
<name>A0A0L8HZR2_OCTBM</name>
<gene>
    <name evidence="2" type="ORF">OCBIM_22000711mg</name>
</gene>
<proteinExistence type="predicted"/>
<keyword evidence="1" id="KW-0472">Membrane</keyword>
<sequence>MSSFSFVCLLHPSCLIAIPSFLPYNILLHTAGITLIAPEKASSLCTVSHCSILLGMVFFFFFSWMQYITYTHEMKENEAVKHFHPLIQTDTILTLRMLFLSPYTLA</sequence>
<keyword evidence="1" id="KW-0812">Transmembrane</keyword>
<reference evidence="2" key="1">
    <citation type="submission" date="2015-07" db="EMBL/GenBank/DDBJ databases">
        <title>MeaNS - Measles Nucleotide Surveillance Program.</title>
        <authorList>
            <person name="Tran T."/>
            <person name="Druce J."/>
        </authorList>
    </citation>
    <scope>NUCLEOTIDE SEQUENCE</scope>
    <source>
        <strain evidence="2">UCB-OBI-ISO-001</strain>
        <tissue evidence="2">Gonad</tissue>
    </source>
</reference>
<evidence type="ECO:0000256" key="1">
    <source>
        <dbReference type="SAM" id="Phobius"/>
    </source>
</evidence>
<dbReference type="EMBL" id="KQ416877">
    <property type="protein sequence ID" value="KOF94753.1"/>
    <property type="molecule type" value="Genomic_DNA"/>
</dbReference>
<keyword evidence="1" id="KW-1133">Transmembrane helix</keyword>
<organism evidence="2">
    <name type="scientific">Octopus bimaculoides</name>
    <name type="common">California two-spotted octopus</name>
    <dbReference type="NCBI Taxonomy" id="37653"/>
    <lineage>
        <taxon>Eukaryota</taxon>
        <taxon>Metazoa</taxon>
        <taxon>Spiralia</taxon>
        <taxon>Lophotrochozoa</taxon>
        <taxon>Mollusca</taxon>
        <taxon>Cephalopoda</taxon>
        <taxon>Coleoidea</taxon>
        <taxon>Octopodiformes</taxon>
        <taxon>Octopoda</taxon>
        <taxon>Incirrata</taxon>
        <taxon>Octopodidae</taxon>
        <taxon>Octopus</taxon>
    </lineage>
</organism>
<protein>
    <submittedName>
        <fullName evidence="2">Uncharacterized protein</fullName>
    </submittedName>
</protein>
<accession>A0A0L8HZR2</accession>
<feature type="transmembrane region" description="Helical" evidence="1">
    <location>
        <begin position="41"/>
        <end position="65"/>
    </location>
</feature>